<evidence type="ECO:0000313" key="2">
    <source>
        <dbReference type="EMBL" id="GFS26570.1"/>
    </source>
</evidence>
<name>A0AAV4JXY4_9GAST</name>
<protein>
    <submittedName>
        <fullName evidence="2">Uncharacterized protein</fullName>
    </submittedName>
</protein>
<reference evidence="2 3" key="1">
    <citation type="journal article" date="2021" name="Elife">
        <title>Chloroplast acquisition without the gene transfer in kleptoplastic sea slugs, Plakobranchus ocellatus.</title>
        <authorList>
            <person name="Maeda T."/>
            <person name="Takahashi S."/>
            <person name="Yoshida T."/>
            <person name="Shimamura S."/>
            <person name="Takaki Y."/>
            <person name="Nagai Y."/>
            <person name="Toyoda A."/>
            <person name="Suzuki Y."/>
            <person name="Arimoto A."/>
            <person name="Ishii H."/>
            <person name="Satoh N."/>
            <person name="Nishiyama T."/>
            <person name="Hasebe M."/>
            <person name="Maruyama T."/>
            <person name="Minagawa J."/>
            <person name="Obokata J."/>
            <person name="Shigenobu S."/>
        </authorList>
    </citation>
    <scope>NUCLEOTIDE SEQUENCE [LARGE SCALE GENOMIC DNA]</scope>
</reference>
<accession>A0AAV4JXY4</accession>
<sequence length="107" mass="11711">MVQHSSPHLAIELELMCPKPLSRFKPDNGDGGNEVKGRNGIDSRGNDDVHKDTDDENDDADDDDDDDDDDDENAAASAADDDDDDEDKEDDGDKKNGVRGECRSTFL</sequence>
<feature type="compositionally biased region" description="Acidic residues" evidence="1">
    <location>
        <begin position="54"/>
        <end position="90"/>
    </location>
</feature>
<keyword evidence="3" id="KW-1185">Reference proteome</keyword>
<evidence type="ECO:0000313" key="3">
    <source>
        <dbReference type="Proteomes" id="UP000762676"/>
    </source>
</evidence>
<organism evidence="2 3">
    <name type="scientific">Elysia marginata</name>
    <dbReference type="NCBI Taxonomy" id="1093978"/>
    <lineage>
        <taxon>Eukaryota</taxon>
        <taxon>Metazoa</taxon>
        <taxon>Spiralia</taxon>
        <taxon>Lophotrochozoa</taxon>
        <taxon>Mollusca</taxon>
        <taxon>Gastropoda</taxon>
        <taxon>Heterobranchia</taxon>
        <taxon>Euthyneura</taxon>
        <taxon>Panpulmonata</taxon>
        <taxon>Sacoglossa</taxon>
        <taxon>Placobranchoidea</taxon>
        <taxon>Plakobranchidae</taxon>
        <taxon>Elysia</taxon>
    </lineage>
</organism>
<feature type="compositionally biased region" description="Basic and acidic residues" evidence="1">
    <location>
        <begin position="91"/>
        <end position="107"/>
    </location>
</feature>
<dbReference type="AlphaFoldDB" id="A0AAV4JXY4"/>
<feature type="region of interest" description="Disordered" evidence="1">
    <location>
        <begin position="17"/>
        <end position="107"/>
    </location>
</feature>
<feature type="compositionally biased region" description="Basic and acidic residues" evidence="1">
    <location>
        <begin position="24"/>
        <end position="53"/>
    </location>
</feature>
<gene>
    <name evidence="2" type="ORF">ElyMa_007058400</name>
</gene>
<evidence type="ECO:0000256" key="1">
    <source>
        <dbReference type="SAM" id="MobiDB-lite"/>
    </source>
</evidence>
<dbReference type="EMBL" id="BMAT01014131">
    <property type="protein sequence ID" value="GFS26570.1"/>
    <property type="molecule type" value="Genomic_DNA"/>
</dbReference>
<comment type="caution">
    <text evidence="2">The sequence shown here is derived from an EMBL/GenBank/DDBJ whole genome shotgun (WGS) entry which is preliminary data.</text>
</comment>
<dbReference type="Proteomes" id="UP000762676">
    <property type="component" value="Unassembled WGS sequence"/>
</dbReference>
<proteinExistence type="predicted"/>